<evidence type="ECO:0000256" key="11">
    <source>
        <dbReference type="ARBA" id="ARBA00023098"/>
    </source>
</evidence>
<keyword evidence="9 13" id="KW-0418">Kinase</keyword>
<keyword evidence="10 13" id="KW-0067">ATP-binding</keyword>
<feature type="transmembrane region" description="Helical" evidence="14">
    <location>
        <begin position="6"/>
        <end position="31"/>
    </location>
</feature>
<dbReference type="PANTHER" id="PTHR42724:SF1">
    <property type="entry name" value="TETRAACYLDISACCHARIDE 4'-KINASE, MITOCHONDRIAL-RELATED"/>
    <property type="match status" value="1"/>
</dbReference>
<evidence type="ECO:0000256" key="6">
    <source>
        <dbReference type="ARBA" id="ARBA00022556"/>
    </source>
</evidence>
<gene>
    <name evidence="13 15" type="primary">lpxK</name>
    <name evidence="15" type="ORF">CJD36_018600</name>
</gene>
<keyword evidence="14" id="KW-0812">Transmembrane</keyword>
<proteinExistence type="inferred from homology"/>
<dbReference type="GO" id="GO:0009029">
    <property type="term" value="F:lipid-A 4'-kinase activity"/>
    <property type="evidence" value="ECO:0007669"/>
    <property type="project" value="UniProtKB-UniRule"/>
</dbReference>
<evidence type="ECO:0000256" key="5">
    <source>
        <dbReference type="ARBA" id="ARBA00022516"/>
    </source>
</evidence>
<evidence type="ECO:0000313" key="15">
    <source>
        <dbReference type="EMBL" id="PQJ09260.1"/>
    </source>
</evidence>
<evidence type="ECO:0000256" key="10">
    <source>
        <dbReference type="ARBA" id="ARBA00022840"/>
    </source>
</evidence>
<protein>
    <recommendedName>
        <fullName evidence="4 13">Tetraacyldisaccharide 4'-kinase</fullName>
        <ecNumber evidence="3 13">2.7.1.130</ecNumber>
    </recommendedName>
    <alternativeName>
        <fullName evidence="12 13">Lipid A 4'-kinase</fullName>
    </alternativeName>
</protein>
<accession>A0A2S7SQT9</accession>
<dbReference type="GO" id="GO:0009245">
    <property type="term" value="P:lipid A biosynthetic process"/>
    <property type="evidence" value="ECO:0007669"/>
    <property type="project" value="UniProtKB-UniRule"/>
</dbReference>
<keyword evidence="7 13" id="KW-0808">Transferase</keyword>
<comment type="caution">
    <text evidence="15">The sequence shown here is derived from an EMBL/GenBank/DDBJ whole genome shotgun (WGS) entry which is preliminary data.</text>
</comment>
<dbReference type="InterPro" id="IPR003758">
    <property type="entry name" value="LpxK"/>
</dbReference>
<reference evidence="15 16" key="1">
    <citation type="submission" date="2018-01" db="EMBL/GenBank/DDBJ databases">
        <title>A novel member of the phylum Bacteroidetes isolated from glacier ice.</title>
        <authorList>
            <person name="Liu Q."/>
            <person name="Xin Y.-H."/>
        </authorList>
    </citation>
    <scope>NUCLEOTIDE SEQUENCE [LARGE SCALE GENOMIC DNA]</scope>
    <source>
        <strain evidence="15 16">RB1R16</strain>
    </source>
</reference>
<dbReference type="AlphaFoldDB" id="A0A2S7SQT9"/>
<organism evidence="15 16">
    <name type="scientific">Flavipsychrobacter stenotrophus</name>
    <dbReference type="NCBI Taxonomy" id="2077091"/>
    <lineage>
        <taxon>Bacteria</taxon>
        <taxon>Pseudomonadati</taxon>
        <taxon>Bacteroidota</taxon>
        <taxon>Chitinophagia</taxon>
        <taxon>Chitinophagales</taxon>
        <taxon>Chitinophagaceae</taxon>
        <taxon>Flavipsychrobacter</taxon>
    </lineage>
</organism>
<evidence type="ECO:0000256" key="8">
    <source>
        <dbReference type="ARBA" id="ARBA00022741"/>
    </source>
</evidence>
<dbReference type="NCBIfam" id="TIGR00682">
    <property type="entry name" value="lpxK"/>
    <property type="match status" value="1"/>
</dbReference>
<keyword evidence="6 13" id="KW-0441">Lipid A biosynthesis</keyword>
<sequence length="378" mass="42978">MRENSFLYYVTTVLRLALYPFTLIYGSLVWLRNRLYDIKFFNSISFSVPVITVGNLSTGGTGKTPHVEYLLDLLQYQYTVATMSRGYKRYTKGFIIADEKANALRIGDEPMQYFMKYPDAVVCVAEERLTGIPALLQRRPGIDVILLDDAYQHRSVKAGLNILITDYSRPFYKDHILPFGNLRESRGAYKRAEVIVVSKSPLNITTAQASEITKHINPLPHQSVFFTGIQYGTPFNFFTREPENLANTHTILVCGIARPEPLISYLKQGVADLHLLSYPDHHYFVTTDIEEIMAAYKNWNVENKVIVTTEKDATRLHLHYEKLVELGVKIVVVPIKVVVLLGKGEELNYLVHKYVERTITENSDDFNGPIEYVGLGGA</sequence>
<keyword evidence="14" id="KW-1133">Transmembrane helix</keyword>
<name>A0A2S7SQT9_9BACT</name>
<evidence type="ECO:0000256" key="1">
    <source>
        <dbReference type="ARBA" id="ARBA00002274"/>
    </source>
</evidence>
<evidence type="ECO:0000256" key="4">
    <source>
        <dbReference type="ARBA" id="ARBA00016436"/>
    </source>
</evidence>
<dbReference type="GO" id="GO:0005524">
    <property type="term" value="F:ATP binding"/>
    <property type="evidence" value="ECO:0007669"/>
    <property type="project" value="UniProtKB-UniRule"/>
</dbReference>
<dbReference type="InterPro" id="IPR027417">
    <property type="entry name" value="P-loop_NTPase"/>
</dbReference>
<comment type="similarity">
    <text evidence="13">Belongs to the LpxK family.</text>
</comment>
<feature type="binding site" evidence="13">
    <location>
        <begin position="57"/>
        <end position="64"/>
    </location>
    <ligand>
        <name>ATP</name>
        <dbReference type="ChEBI" id="CHEBI:30616"/>
    </ligand>
</feature>
<keyword evidence="8 13" id="KW-0547">Nucleotide-binding</keyword>
<comment type="function">
    <text evidence="1 13">Transfers the gamma-phosphate of ATP to the 4'-position of a tetraacyldisaccharide 1-phosphate intermediate (termed DS-1-P) to form tetraacyldisaccharide 1,4'-bis-phosphate (lipid IVA).</text>
</comment>
<dbReference type="EC" id="2.7.1.130" evidence="3 13"/>
<keyword evidence="5 13" id="KW-0444">Lipid biosynthesis</keyword>
<dbReference type="HAMAP" id="MF_00409">
    <property type="entry name" value="LpxK"/>
    <property type="match status" value="1"/>
</dbReference>
<evidence type="ECO:0000256" key="13">
    <source>
        <dbReference type="HAMAP-Rule" id="MF_00409"/>
    </source>
</evidence>
<evidence type="ECO:0000256" key="12">
    <source>
        <dbReference type="ARBA" id="ARBA00029757"/>
    </source>
</evidence>
<evidence type="ECO:0000313" key="16">
    <source>
        <dbReference type="Proteomes" id="UP000239872"/>
    </source>
</evidence>
<comment type="pathway">
    <text evidence="2 13">Glycolipid biosynthesis; lipid IV(A) biosynthesis; lipid IV(A) from (3R)-3-hydroxytetradecanoyl-[acyl-carrier-protein] and UDP-N-acetyl-alpha-D-glucosamine: step 6/6.</text>
</comment>
<dbReference type="PANTHER" id="PTHR42724">
    <property type="entry name" value="TETRAACYLDISACCHARIDE 4'-KINASE"/>
    <property type="match status" value="1"/>
</dbReference>
<evidence type="ECO:0000256" key="3">
    <source>
        <dbReference type="ARBA" id="ARBA00012071"/>
    </source>
</evidence>
<evidence type="ECO:0000256" key="2">
    <source>
        <dbReference type="ARBA" id="ARBA00004870"/>
    </source>
</evidence>
<dbReference type="GO" id="GO:0005886">
    <property type="term" value="C:plasma membrane"/>
    <property type="evidence" value="ECO:0007669"/>
    <property type="project" value="TreeGrafter"/>
</dbReference>
<dbReference type="RefSeq" id="WP_105040711.1">
    <property type="nucleotide sequence ID" value="NZ_PPSL01000006.1"/>
</dbReference>
<evidence type="ECO:0000256" key="7">
    <source>
        <dbReference type="ARBA" id="ARBA00022679"/>
    </source>
</evidence>
<evidence type="ECO:0000256" key="9">
    <source>
        <dbReference type="ARBA" id="ARBA00022777"/>
    </source>
</evidence>
<dbReference type="UniPathway" id="UPA00359">
    <property type="reaction ID" value="UER00482"/>
</dbReference>
<evidence type="ECO:0000256" key="14">
    <source>
        <dbReference type="SAM" id="Phobius"/>
    </source>
</evidence>
<dbReference type="OrthoDB" id="9766423at2"/>
<dbReference type="Pfam" id="PF02606">
    <property type="entry name" value="LpxK"/>
    <property type="match status" value="1"/>
</dbReference>
<dbReference type="Proteomes" id="UP000239872">
    <property type="component" value="Unassembled WGS sequence"/>
</dbReference>
<dbReference type="GO" id="GO:0009244">
    <property type="term" value="P:lipopolysaccharide core region biosynthetic process"/>
    <property type="evidence" value="ECO:0007669"/>
    <property type="project" value="TreeGrafter"/>
</dbReference>
<dbReference type="SUPFAM" id="SSF52540">
    <property type="entry name" value="P-loop containing nucleoside triphosphate hydrolases"/>
    <property type="match status" value="1"/>
</dbReference>
<comment type="catalytic activity">
    <reaction evidence="13">
        <text>a lipid A disaccharide + ATP = a lipid IVA + ADP + H(+)</text>
        <dbReference type="Rhea" id="RHEA:67840"/>
        <dbReference type="ChEBI" id="CHEBI:15378"/>
        <dbReference type="ChEBI" id="CHEBI:30616"/>
        <dbReference type="ChEBI" id="CHEBI:176343"/>
        <dbReference type="ChEBI" id="CHEBI:176425"/>
        <dbReference type="ChEBI" id="CHEBI:456216"/>
        <dbReference type="EC" id="2.7.1.130"/>
    </reaction>
</comment>
<keyword evidence="14" id="KW-0472">Membrane</keyword>
<keyword evidence="11 13" id="KW-0443">Lipid metabolism</keyword>
<keyword evidence="16" id="KW-1185">Reference proteome</keyword>
<dbReference type="EMBL" id="PPSL01000006">
    <property type="protein sequence ID" value="PQJ09260.1"/>
    <property type="molecule type" value="Genomic_DNA"/>
</dbReference>